<keyword evidence="3" id="KW-1185">Reference proteome</keyword>
<evidence type="ECO:0000259" key="1">
    <source>
        <dbReference type="Pfam" id="PF08241"/>
    </source>
</evidence>
<feature type="domain" description="Methyltransferase type 11" evidence="1">
    <location>
        <begin position="43"/>
        <end position="141"/>
    </location>
</feature>
<dbReference type="Proteomes" id="UP000441797">
    <property type="component" value="Unassembled WGS sequence"/>
</dbReference>
<dbReference type="InterPro" id="IPR029063">
    <property type="entry name" value="SAM-dependent_MTases_sf"/>
</dbReference>
<keyword evidence="2" id="KW-0808">Transferase</keyword>
<dbReference type="OrthoDB" id="511290at2"/>
<dbReference type="Pfam" id="PF08241">
    <property type="entry name" value="Methyltransf_11"/>
    <property type="match status" value="1"/>
</dbReference>
<protein>
    <submittedName>
        <fullName evidence="2">Methyltransferase type 11</fullName>
    </submittedName>
</protein>
<dbReference type="GO" id="GO:0008757">
    <property type="term" value="F:S-adenosylmethionine-dependent methyltransferase activity"/>
    <property type="evidence" value="ECO:0007669"/>
    <property type="project" value="InterPro"/>
</dbReference>
<proteinExistence type="predicted"/>
<name>A0A6N8G4C1_9CHRO</name>
<keyword evidence="2" id="KW-0489">Methyltransferase</keyword>
<dbReference type="InterPro" id="IPR013216">
    <property type="entry name" value="Methyltransf_11"/>
</dbReference>
<reference evidence="2 3" key="1">
    <citation type="journal article" date="2019" name="Front. Microbiol.">
        <title>Genomic Features for Desiccation Tolerance and Sugar Biosynthesis in the Extremophile Gloeocapsopsis sp. UTEX B3054.</title>
        <authorList>
            <person name="Urrejola C."/>
            <person name="Alcorta J."/>
            <person name="Salas L."/>
            <person name="Vasquez M."/>
            <person name="Polz M.F."/>
            <person name="Vicuna R."/>
            <person name="Diez B."/>
        </authorList>
    </citation>
    <scope>NUCLEOTIDE SEQUENCE [LARGE SCALE GENOMIC DNA]</scope>
    <source>
        <strain evidence="2 3">1H9</strain>
    </source>
</reference>
<dbReference type="SUPFAM" id="SSF53335">
    <property type="entry name" value="S-adenosyl-L-methionine-dependent methyltransferases"/>
    <property type="match status" value="1"/>
</dbReference>
<dbReference type="CDD" id="cd02440">
    <property type="entry name" value="AdoMet_MTases"/>
    <property type="match status" value="1"/>
</dbReference>
<accession>A0A6N8G4C1</accession>
<dbReference type="Gene3D" id="3.40.50.150">
    <property type="entry name" value="Vaccinia Virus protein VP39"/>
    <property type="match status" value="1"/>
</dbReference>
<evidence type="ECO:0000313" key="3">
    <source>
        <dbReference type="Proteomes" id="UP000441797"/>
    </source>
</evidence>
<organism evidence="2 3">
    <name type="scientific">Gloeocapsopsis dulcis AAB1 = 1H9</name>
    <dbReference type="NCBI Taxonomy" id="1433147"/>
    <lineage>
        <taxon>Bacteria</taxon>
        <taxon>Bacillati</taxon>
        <taxon>Cyanobacteriota</taxon>
        <taxon>Cyanophyceae</taxon>
        <taxon>Oscillatoriophycideae</taxon>
        <taxon>Chroococcales</taxon>
        <taxon>Chroococcaceae</taxon>
        <taxon>Gloeocapsopsis</taxon>
        <taxon>Gloeocapsopsis dulcis</taxon>
    </lineage>
</organism>
<sequence>MSIVNNKQIYSTVEFDAWAYGVNLLDEEKYLINTYFDKARKTLEAGTGGGRILLEMEKMGFKSLYGYDYMPEYIEKAQQKDPDSSICFEVQNATQLKYADSSFDQIIYLQQIVSSIEDEAGRTSTIQEANRILKKQGVALFSFLCLESRLKSIAYLPLLMYLSITRKLRGSNLTLNYLPWLKLGGKPNWSALCDRAPYIYWYSLREAVEALTTVGFSVLAIGSDYQIKQGKMCGLDALVDEPIKGMLYCVCQKLN</sequence>
<dbReference type="RefSeq" id="WP_105218300.1">
    <property type="nucleotide sequence ID" value="NZ_CAWNSU010000087.1"/>
</dbReference>
<dbReference type="AlphaFoldDB" id="A0A6N8G4C1"/>
<evidence type="ECO:0000313" key="2">
    <source>
        <dbReference type="EMBL" id="MUL38997.1"/>
    </source>
</evidence>
<dbReference type="GO" id="GO:0032259">
    <property type="term" value="P:methylation"/>
    <property type="evidence" value="ECO:0007669"/>
    <property type="project" value="UniProtKB-KW"/>
</dbReference>
<gene>
    <name evidence="2" type="ORF">BWI75_22500</name>
</gene>
<comment type="caution">
    <text evidence="2">The sequence shown here is derived from an EMBL/GenBank/DDBJ whole genome shotgun (WGS) entry which is preliminary data.</text>
</comment>
<dbReference type="EMBL" id="NAPY01000056">
    <property type="protein sequence ID" value="MUL38997.1"/>
    <property type="molecule type" value="Genomic_DNA"/>
</dbReference>